<comment type="subcellular location">
    <subcellularLocation>
        <location evidence="1 8">Nucleus</location>
    </subcellularLocation>
</comment>
<evidence type="ECO:0000256" key="8">
    <source>
        <dbReference type="PROSITE-ProRule" id="PRU00108"/>
    </source>
</evidence>
<evidence type="ECO:0000256" key="6">
    <source>
        <dbReference type="ARBA" id="ARBA00023163"/>
    </source>
</evidence>
<proteinExistence type="inferred from homology"/>
<dbReference type="InterPro" id="IPR009057">
    <property type="entry name" value="Homeodomain-like_sf"/>
</dbReference>
<protein>
    <recommendedName>
        <fullName evidence="11">Homeobox domain-containing protein</fullName>
    </recommendedName>
</protein>
<dbReference type="EMBL" id="GISG01275697">
    <property type="protein sequence ID" value="MBA4677591.1"/>
    <property type="molecule type" value="Transcribed_RNA"/>
</dbReference>
<dbReference type="Pfam" id="PF05920">
    <property type="entry name" value="Homeobox_KN"/>
    <property type="match status" value="1"/>
</dbReference>
<evidence type="ECO:0000256" key="4">
    <source>
        <dbReference type="ARBA" id="ARBA00023125"/>
    </source>
</evidence>
<keyword evidence="7 8" id="KW-0539">Nucleus</keyword>
<evidence type="ECO:0000256" key="5">
    <source>
        <dbReference type="ARBA" id="ARBA00023155"/>
    </source>
</evidence>
<keyword evidence="9" id="KW-0175">Coiled coil</keyword>
<feature type="compositionally biased region" description="Polar residues" evidence="10">
    <location>
        <begin position="452"/>
        <end position="462"/>
    </location>
</feature>
<evidence type="ECO:0000256" key="1">
    <source>
        <dbReference type="ARBA" id="ARBA00004123"/>
    </source>
</evidence>
<feature type="compositionally biased region" description="Pro residues" evidence="10">
    <location>
        <begin position="44"/>
        <end position="54"/>
    </location>
</feature>
<dbReference type="CDD" id="cd00086">
    <property type="entry name" value="homeodomain"/>
    <property type="match status" value="1"/>
</dbReference>
<keyword evidence="3" id="KW-0805">Transcription regulation</keyword>
<organism evidence="12">
    <name type="scientific">Opuntia streptacantha</name>
    <name type="common">Prickly pear cactus</name>
    <name type="synonym">Opuntia cardona</name>
    <dbReference type="NCBI Taxonomy" id="393608"/>
    <lineage>
        <taxon>Eukaryota</taxon>
        <taxon>Viridiplantae</taxon>
        <taxon>Streptophyta</taxon>
        <taxon>Embryophyta</taxon>
        <taxon>Tracheophyta</taxon>
        <taxon>Spermatophyta</taxon>
        <taxon>Magnoliopsida</taxon>
        <taxon>eudicotyledons</taxon>
        <taxon>Gunneridae</taxon>
        <taxon>Pentapetalae</taxon>
        <taxon>Caryophyllales</taxon>
        <taxon>Cactineae</taxon>
        <taxon>Cactaceae</taxon>
        <taxon>Opuntioideae</taxon>
        <taxon>Opuntia</taxon>
    </lineage>
</organism>
<dbReference type="InterPro" id="IPR001356">
    <property type="entry name" value="HD"/>
</dbReference>
<keyword evidence="4 8" id="KW-0238">DNA-binding</keyword>
<feature type="region of interest" description="Disordered" evidence="10">
    <location>
        <begin position="173"/>
        <end position="212"/>
    </location>
</feature>
<keyword evidence="6" id="KW-0804">Transcription</keyword>
<dbReference type="AlphaFoldDB" id="A0A7C9AY14"/>
<dbReference type="SMART" id="SM00389">
    <property type="entry name" value="HOX"/>
    <property type="match status" value="1"/>
</dbReference>
<name>A0A7C9AY14_OPUST</name>
<dbReference type="InterPro" id="IPR008422">
    <property type="entry name" value="KN_HD"/>
</dbReference>
<dbReference type="InterPro" id="IPR006563">
    <property type="entry name" value="POX_dom"/>
</dbReference>
<feature type="compositionally biased region" description="Polar residues" evidence="10">
    <location>
        <begin position="469"/>
        <end position="480"/>
    </location>
</feature>
<feature type="region of interest" description="Disordered" evidence="10">
    <location>
        <begin position="406"/>
        <end position="500"/>
    </location>
</feature>
<feature type="compositionally biased region" description="Basic and acidic residues" evidence="10">
    <location>
        <begin position="406"/>
        <end position="427"/>
    </location>
</feature>
<feature type="region of interest" description="Disordered" evidence="10">
    <location>
        <begin position="115"/>
        <end position="145"/>
    </location>
</feature>
<evidence type="ECO:0000256" key="10">
    <source>
        <dbReference type="SAM" id="MobiDB-lite"/>
    </source>
</evidence>
<dbReference type="PROSITE" id="PS50071">
    <property type="entry name" value="HOMEOBOX_2"/>
    <property type="match status" value="1"/>
</dbReference>
<feature type="compositionally biased region" description="Low complexity" evidence="10">
    <location>
        <begin position="173"/>
        <end position="194"/>
    </location>
</feature>
<feature type="coiled-coil region" evidence="9">
    <location>
        <begin position="217"/>
        <end position="244"/>
    </location>
</feature>
<feature type="domain" description="Homeobox" evidence="11">
    <location>
        <begin position="333"/>
        <end position="396"/>
    </location>
</feature>
<dbReference type="PANTHER" id="PTHR11850">
    <property type="entry name" value="HOMEOBOX PROTEIN TRANSCRIPTION FACTORS"/>
    <property type="match status" value="1"/>
</dbReference>
<dbReference type="Gene3D" id="1.10.10.60">
    <property type="entry name" value="Homeodomain-like"/>
    <property type="match status" value="1"/>
</dbReference>
<dbReference type="InterPro" id="IPR050224">
    <property type="entry name" value="TALE_homeobox"/>
</dbReference>
<evidence type="ECO:0000256" key="9">
    <source>
        <dbReference type="SAM" id="Coils"/>
    </source>
</evidence>
<evidence type="ECO:0000256" key="2">
    <source>
        <dbReference type="ARBA" id="ARBA00006454"/>
    </source>
</evidence>
<feature type="DNA-binding region" description="Homeobox" evidence="8">
    <location>
        <begin position="335"/>
        <end position="397"/>
    </location>
</feature>
<dbReference type="GO" id="GO:0005634">
    <property type="term" value="C:nucleus"/>
    <property type="evidence" value="ECO:0007669"/>
    <property type="project" value="UniProtKB-SubCell"/>
</dbReference>
<evidence type="ECO:0000256" key="3">
    <source>
        <dbReference type="ARBA" id="ARBA00023015"/>
    </source>
</evidence>
<evidence type="ECO:0000313" key="12">
    <source>
        <dbReference type="EMBL" id="MBA4677591.1"/>
    </source>
</evidence>
<dbReference type="FunFam" id="1.10.10.60:FF:000117">
    <property type="entry name" value="BEL1-like homeodomain protein 9"/>
    <property type="match status" value="1"/>
</dbReference>
<dbReference type="Pfam" id="PF07526">
    <property type="entry name" value="POX"/>
    <property type="match status" value="1"/>
</dbReference>
<accession>A0A7C9AY14</accession>
<comment type="similarity">
    <text evidence="2">Belongs to the TALE/BELL homeobox family.</text>
</comment>
<dbReference type="SMART" id="SM00574">
    <property type="entry name" value="POX"/>
    <property type="match status" value="1"/>
</dbReference>
<feature type="region of interest" description="Disordered" evidence="10">
    <location>
        <begin position="37"/>
        <end position="57"/>
    </location>
</feature>
<evidence type="ECO:0000259" key="11">
    <source>
        <dbReference type="PROSITE" id="PS50071"/>
    </source>
</evidence>
<reference evidence="12" key="1">
    <citation type="journal article" date="2013" name="J. Plant Res.">
        <title>Effect of fungi and light on seed germination of three Opuntia species from semiarid lands of central Mexico.</title>
        <authorList>
            <person name="Delgado-Sanchez P."/>
            <person name="Jimenez-Bremont J.F."/>
            <person name="Guerrero-Gonzalez Mde L."/>
            <person name="Flores J."/>
        </authorList>
    </citation>
    <scope>NUCLEOTIDE SEQUENCE</scope>
    <source>
        <tissue evidence="12">Cladode</tissue>
    </source>
</reference>
<sequence>MAAYFHAHGATEIPATGDHGALHTLILMNPNLAGAGAYSDSHAPQPPHHPPPTPSHNILLLNSAATAAALSHHPPPLHYPHNPQFGRALPQQDTITLYGYPPPDARDVTRRLHLSLSSENPPPYGPQGVLSAEPGREADLLPAGGGQSSVLGSKYLKATQELLEEVVHVGDGIIPKSSSESPKKPAGSGKGPAESTSEEEKLGGGGGGGAQLSTAERQEIQMKKAKLVTMLDEAEQRYRQYHHQMQIVIASFEQAAGVGSARTYTSLALKTISKQFRCLKDAIQGQIRAANRSLGEEEAGGSGVKLEGSRLKYIDHQIRQQRALQQLGMIQNHNAWRPQRGLPERSVSVLRAWLFEHFLHPYPKDSDKIMLAKQTGLTRSQVSNWFINARVRLWKPMIEEMYAEEMKEHEQEQNATEEKTSSKENNHQGHQAASNSPTDQNREARVIKNGTKDPNPTSSSSPPALMSIPVNSTAPPQSFQHGFGLTDMEGISQGSPKRQRNDEILIKFGVDQQKQGRESNGYHPIISGGMNFVGGEWFGTEEFPPQARFLPPGNGNGISLSLGLPPSDHHQHMDLSGPNHTFLNPAQNMQFRRPSDFSSPTSHSSAAAFECIDIQNRKGFAAQLLPDFVA</sequence>
<evidence type="ECO:0000256" key="7">
    <source>
        <dbReference type="ARBA" id="ARBA00023242"/>
    </source>
</evidence>
<keyword evidence="5 8" id="KW-0371">Homeobox</keyword>
<reference evidence="12" key="2">
    <citation type="submission" date="2020-07" db="EMBL/GenBank/DDBJ databases">
        <authorList>
            <person name="Vera ALvarez R."/>
            <person name="Arias-Moreno D.M."/>
            <person name="Jimenez-Jacinto V."/>
            <person name="Jimenez-Bremont J.F."/>
            <person name="Swaminathan K."/>
            <person name="Moose S.P."/>
            <person name="Guerrero-Gonzalez M.L."/>
            <person name="Marino-Ramirez L."/>
            <person name="Landsman D."/>
            <person name="Rodriguez-Kessler M."/>
            <person name="Delgado-Sanchez P."/>
        </authorList>
    </citation>
    <scope>NUCLEOTIDE SEQUENCE</scope>
    <source>
        <tissue evidence="12">Cladode</tissue>
    </source>
</reference>
<dbReference type="GO" id="GO:0006355">
    <property type="term" value="P:regulation of DNA-templated transcription"/>
    <property type="evidence" value="ECO:0007669"/>
    <property type="project" value="InterPro"/>
</dbReference>
<feature type="compositionally biased region" description="Polar residues" evidence="10">
    <location>
        <begin position="428"/>
        <end position="439"/>
    </location>
</feature>
<dbReference type="GO" id="GO:0003677">
    <property type="term" value="F:DNA binding"/>
    <property type="evidence" value="ECO:0007669"/>
    <property type="project" value="UniProtKB-UniRule"/>
</dbReference>
<dbReference type="SUPFAM" id="SSF46689">
    <property type="entry name" value="Homeodomain-like"/>
    <property type="match status" value="1"/>
</dbReference>